<dbReference type="GeneID" id="17300319"/>
<evidence type="ECO:0000256" key="1">
    <source>
        <dbReference type="ARBA" id="ARBA00004141"/>
    </source>
</evidence>
<feature type="transmembrane region" description="Helical" evidence="6">
    <location>
        <begin position="103"/>
        <end position="126"/>
    </location>
</feature>
<dbReference type="PANTHER" id="PTHR10778:SF8">
    <property type="entry name" value="ADENOSINE 3'-PHOSPHO 5'-PHOSPHOSULFATE TRANSPORTER 2"/>
    <property type="match status" value="1"/>
</dbReference>
<evidence type="ECO:0000256" key="3">
    <source>
        <dbReference type="ARBA" id="ARBA00022692"/>
    </source>
</evidence>
<dbReference type="KEGG" id="gtt:GUITHDRAFT_41026"/>
<dbReference type="RefSeq" id="XP_005830659.1">
    <property type="nucleotide sequence ID" value="XM_005830602.1"/>
</dbReference>
<dbReference type="InterPro" id="IPR013657">
    <property type="entry name" value="SCL35B1-4/HUT1"/>
</dbReference>
<keyword evidence="2" id="KW-0813">Transport</keyword>
<dbReference type="OrthoDB" id="438495at2759"/>
<keyword evidence="4 6" id="KW-1133">Transmembrane helix</keyword>
<organism evidence="7">
    <name type="scientific">Guillardia theta (strain CCMP2712)</name>
    <name type="common">Cryptophyte</name>
    <dbReference type="NCBI Taxonomy" id="905079"/>
    <lineage>
        <taxon>Eukaryota</taxon>
        <taxon>Cryptophyceae</taxon>
        <taxon>Pyrenomonadales</taxon>
        <taxon>Geminigeraceae</taxon>
        <taxon>Guillardia</taxon>
    </lineage>
</organism>
<evidence type="ECO:0000256" key="6">
    <source>
        <dbReference type="SAM" id="Phobius"/>
    </source>
</evidence>
<dbReference type="HOGENOM" id="CLU_1329367_0_0_1"/>
<accession>L1J6E7</accession>
<keyword evidence="3 6" id="KW-0812">Transmembrane</keyword>
<feature type="non-terminal residue" evidence="7">
    <location>
        <position position="1"/>
    </location>
</feature>
<feature type="transmembrane region" description="Helical" evidence="6">
    <location>
        <begin position="141"/>
        <end position="163"/>
    </location>
</feature>
<feature type="transmembrane region" description="Helical" evidence="6">
    <location>
        <begin position="184"/>
        <end position="206"/>
    </location>
</feature>
<comment type="subcellular location">
    <subcellularLocation>
        <location evidence="1">Membrane</location>
        <topology evidence="1">Multi-pass membrane protein</topology>
    </subcellularLocation>
</comment>
<reference evidence="8" key="3">
    <citation type="submission" date="2015-06" db="UniProtKB">
        <authorList>
            <consortium name="EnsemblProtists"/>
        </authorList>
    </citation>
    <scope>IDENTIFICATION</scope>
</reference>
<keyword evidence="9" id="KW-1185">Reference proteome</keyword>
<evidence type="ECO:0008006" key="10">
    <source>
        <dbReference type="Google" id="ProtNLM"/>
    </source>
</evidence>
<evidence type="ECO:0000256" key="4">
    <source>
        <dbReference type="ARBA" id="ARBA00022989"/>
    </source>
</evidence>
<feature type="non-terminal residue" evidence="7">
    <location>
        <position position="207"/>
    </location>
</feature>
<dbReference type="eggNOG" id="KOG1582">
    <property type="taxonomic scope" value="Eukaryota"/>
</dbReference>
<evidence type="ECO:0000313" key="7">
    <source>
        <dbReference type="EMBL" id="EKX43679.1"/>
    </source>
</evidence>
<evidence type="ECO:0000256" key="2">
    <source>
        <dbReference type="ARBA" id="ARBA00022448"/>
    </source>
</evidence>
<feature type="transmembrane region" description="Helical" evidence="6">
    <location>
        <begin position="12"/>
        <end position="34"/>
    </location>
</feature>
<keyword evidence="5 6" id="KW-0472">Membrane</keyword>
<dbReference type="PANTHER" id="PTHR10778">
    <property type="entry name" value="SOLUTE CARRIER FAMILY 35 MEMBER B"/>
    <property type="match status" value="1"/>
</dbReference>
<dbReference type="GO" id="GO:0000139">
    <property type="term" value="C:Golgi membrane"/>
    <property type="evidence" value="ECO:0007669"/>
    <property type="project" value="TreeGrafter"/>
</dbReference>
<evidence type="ECO:0000313" key="8">
    <source>
        <dbReference type="EnsemblProtists" id="EKX43679"/>
    </source>
</evidence>
<dbReference type="EMBL" id="JH993009">
    <property type="protein sequence ID" value="EKX43679.1"/>
    <property type="molecule type" value="Genomic_DNA"/>
</dbReference>
<protein>
    <recommendedName>
        <fullName evidence="10">Sugar phosphate transporter domain-containing protein</fullName>
    </recommendedName>
</protein>
<dbReference type="Pfam" id="PF08449">
    <property type="entry name" value="UAA"/>
    <property type="match status" value="1"/>
</dbReference>
<reference evidence="7 9" key="1">
    <citation type="journal article" date="2012" name="Nature">
        <title>Algal genomes reveal evolutionary mosaicism and the fate of nucleomorphs.</title>
        <authorList>
            <consortium name="DOE Joint Genome Institute"/>
            <person name="Curtis B.A."/>
            <person name="Tanifuji G."/>
            <person name="Burki F."/>
            <person name="Gruber A."/>
            <person name="Irimia M."/>
            <person name="Maruyama S."/>
            <person name="Arias M.C."/>
            <person name="Ball S.G."/>
            <person name="Gile G.H."/>
            <person name="Hirakawa Y."/>
            <person name="Hopkins J.F."/>
            <person name="Kuo A."/>
            <person name="Rensing S.A."/>
            <person name="Schmutz J."/>
            <person name="Symeonidi A."/>
            <person name="Elias M."/>
            <person name="Eveleigh R.J."/>
            <person name="Herman E.K."/>
            <person name="Klute M.J."/>
            <person name="Nakayama T."/>
            <person name="Obornik M."/>
            <person name="Reyes-Prieto A."/>
            <person name="Armbrust E.V."/>
            <person name="Aves S.J."/>
            <person name="Beiko R.G."/>
            <person name="Coutinho P."/>
            <person name="Dacks J.B."/>
            <person name="Durnford D.G."/>
            <person name="Fast N.M."/>
            <person name="Green B.R."/>
            <person name="Grisdale C.J."/>
            <person name="Hempel F."/>
            <person name="Henrissat B."/>
            <person name="Hoppner M.P."/>
            <person name="Ishida K."/>
            <person name="Kim E."/>
            <person name="Koreny L."/>
            <person name="Kroth P.G."/>
            <person name="Liu Y."/>
            <person name="Malik S.B."/>
            <person name="Maier U.G."/>
            <person name="McRose D."/>
            <person name="Mock T."/>
            <person name="Neilson J.A."/>
            <person name="Onodera N.T."/>
            <person name="Poole A.M."/>
            <person name="Pritham E.J."/>
            <person name="Richards T.A."/>
            <person name="Rocap G."/>
            <person name="Roy S.W."/>
            <person name="Sarai C."/>
            <person name="Schaack S."/>
            <person name="Shirato S."/>
            <person name="Slamovits C.H."/>
            <person name="Spencer D.F."/>
            <person name="Suzuki S."/>
            <person name="Worden A.Z."/>
            <person name="Zauner S."/>
            <person name="Barry K."/>
            <person name="Bell C."/>
            <person name="Bharti A.K."/>
            <person name="Crow J.A."/>
            <person name="Grimwood J."/>
            <person name="Kramer R."/>
            <person name="Lindquist E."/>
            <person name="Lucas S."/>
            <person name="Salamov A."/>
            <person name="McFadden G.I."/>
            <person name="Lane C.E."/>
            <person name="Keeling P.J."/>
            <person name="Gray M.W."/>
            <person name="Grigoriev I.V."/>
            <person name="Archibald J.M."/>
        </authorList>
    </citation>
    <scope>NUCLEOTIDE SEQUENCE</scope>
    <source>
        <strain evidence="7 9">CCMP2712</strain>
    </source>
</reference>
<dbReference type="GO" id="GO:0005789">
    <property type="term" value="C:endoplasmic reticulum membrane"/>
    <property type="evidence" value="ECO:0007669"/>
    <property type="project" value="TreeGrafter"/>
</dbReference>
<dbReference type="GO" id="GO:0046964">
    <property type="term" value="F:3'-phosphoadenosine 5'-phosphosulfate transmembrane transporter activity"/>
    <property type="evidence" value="ECO:0007669"/>
    <property type="project" value="TreeGrafter"/>
</dbReference>
<dbReference type="PaxDb" id="55529-EKX43679"/>
<name>L1J6E7_GUITC</name>
<sequence length="207" mass="22242">GLTWVGYGTLSYPTVLLFKSSKIIVVMLSGLIILKKRFAAAEYAAASLAVAGLYMFSAADKIRDKTEGTDTVGGIGMMLLAVASEATVSTLQERALHREHRPLAEMIFVTNGIGAVFLAVIAFFLGELKLFEERIESNPDALLWLLATVSLAYGGSYAFTACIKGFGAVMATGMGICRKFVSVFASYILFPKPFFVQHAAGLVVFFA</sequence>
<dbReference type="EnsemblProtists" id="EKX43679">
    <property type="protein sequence ID" value="EKX43679"/>
    <property type="gene ID" value="GUITHDRAFT_41026"/>
</dbReference>
<dbReference type="AlphaFoldDB" id="L1J6E7"/>
<reference evidence="9" key="2">
    <citation type="submission" date="2012-11" db="EMBL/GenBank/DDBJ databases">
        <authorList>
            <person name="Kuo A."/>
            <person name="Curtis B.A."/>
            <person name="Tanifuji G."/>
            <person name="Burki F."/>
            <person name="Gruber A."/>
            <person name="Irimia M."/>
            <person name="Maruyama S."/>
            <person name="Arias M.C."/>
            <person name="Ball S.G."/>
            <person name="Gile G.H."/>
            <person name="Hirakawa Y."/>
            <person name="Hopkins J.F."/>
            <person name="Rensing S.A."/>
            <person name="Schmutz J."/>
            <person name="Symeonidi A."/>
            <person name="Elias M."/>
            <person name="Eveleigh R.J."/>
            <person name="Herman E.K."/>
            <person name="Klute M.J."/>
            <person name="Nakayama T."/>
            <person name="Obornik M."/>
            <person name="Reyes-Prieto A."/>
            <person name="Armbrust E.V."/>
            <person name="Aves S.J."/>
            <person name="Beiko R.G."/>
            <person name="Coutinho P."/>
            <person name="Dacks J.B."/>
            <person name="Durnford D.G."/>
            <person name="Fast N.M."/>
            <person name="Green B.R."/>
            <person name="Grisdale C."/>
            <person name="Hempe F."/>
            <person name="Henrissat B."/>
            <person name="Hoppner M.P."/>
            <person name="Ishida K.-I."/>
            <person name="Kim E."/>
            <person name="Koreny L."/>
            <person name="Kroth P.G."/>
            <person name="Liu Y."/>
            <person name="Malik S.-B."/>
            <person name="Maier U.G."/>
            <person name="McRose D."/>
            <person name="Mock T."/>
            <person name="Neilson J.A."/>
            <person name="Onodera N.T."/>
            <person name="Poole A.M."/>
            <person name="Pritham E.J."/>
            <person name="Richards T.A."/>
            <person name="Rocap G."/>
            <person name="Roy S.W."/>
            <person name="Sarai C."/>
            <person name="Schaack S."/>
            <person name="Shirato S."/>
            <person name="Slamovits C.H."/>
            <person name="Spencer D.F."/>
            <person name="Suzuki S."/>
            <person name="Worden A.Z."/>
            <person name="Zauner S."/>
            <person name="Barry K."/>
            <person name="Bell C."/>
            <person name="Bharti A.K."/>
            <person name="Crow J.A."/>
            <person name="Grimwood J."/>
            <person name="Kramer R."/>
            <person name="Lindquist E."/>
            <person name="Lucas S."/>
            <person name="Salamov A."/>
            <person name="McFadden G.I."/>
            <person name="Lane C.E."/>
            <person name="Keeling P.J."/>
            <person name="Gray M.W."/>
            <person name="Grigoriev I.V."/>
            <person name="Archibald J.M."/>
        </authorList>
    </citation>
    <scope>NUCLEOTIDE SEQUENCE</scope>
    <source>
        <strain evidence="9">CCMP2712</strain>
    </source>
</reference>
<evidence type="ECO:0000256" key="5">
    <source>
        <dbReference type="ARBA" id="ARBA00023136"/>
    </source>
</evidence>
<dbReference type="OMA" id="TECHGLG"/>
<evidence type="ECO:0000313" key="9">
    <source>
        <dbReference type="Proteomes" id="UP000011087"/>
    </source>
</evidence>
<proteinExistence type="predicted"/>
<gene>
    <name evidence="7" type="ORF">GUITHDRAFT_41026</name>
</gene>
<dbReference type="Proteomes" id="UP000011087">
    <property type="component" value="Unassembled WGS sequence"/>
</dbReference>